<organism evidence="3 4">
    <name type="scientific">Tanacetum coccineum</name>
    <dbReference type="NCBI Taxonomy" id="301880"/>
    <lineage>
        <taxon>Eukaryota</taxon>
        <taxon>Viridiplantae</taxon>
        <taxon>Streptophyta</taxon>
        <taxon>Embryophyta</taxon>
        <taxon>Tracheophyta</taxon>
        <taxon>Spermatophyta</taxon>
        <taxon>Magnoliopsida</taxon>
        <taxon>eudicotyledons</taxon>
        <taxon>Gunneridae</taxon>
        <taxon>Pentapetalae</taxon>
        <taxon>asterids</taxon>
        <taxon>campanulids</taxon>
        <taxon>Asterales</taxon>
        <taxon>Asteraceae</taxon>
        <taxon>Asteroideae</taxon>
        <taxon>Anthemideae</taxon>
        <taxon>Anthemidinae</taxon>
        <taxon>Tanacetum</taxon>
    </lineage>
</organism>
<comment type="caution">
    <text evidence="3">The sequence shown here is derived from an EMBL/GenBank/DDBJ whole genome shotgun (WGS) entry which is preliminary data.</text>
</comment>
<proteinExistence type="predicted"/>
<dbReference type="Proteomes" id="UP001151760">
    <property type="component" value="Unassembled WGS sequence"/>
</dbReference>
<keyword evidence="4" id="KW-1185">Reference proteome</keyword>
<dbReference type="SMART" id="SM00343">
    <property type="entry name" value="ZnF_C2HC"/>
    <property type="match status" value="1"/>
</dbReference>
<keyword evidence="1" id="KW-0479">Metal-binding</keyword>
<dbReference type="PROSITE" id="PS50158">
    <property type="entry name" value="ZF_CCHC"/>
    <property type="match status" value="1"/>
</dbReference>
<dbReference type="EMBL" id="BQNB010019778">
    <property type="protein sequence ID" value="GJT88950.1"/>
    <property type="molecule type" value="Genomic_DNA"/>
</dbReference>
<protein>
    <submittedName>
        <fullName evidence="3">Zf-CCHC domain-containing protein</fullName>
    </submittedName>
</protein>
<evidence type="ECO:0000313" key="4">
    <source>
        <dbReference type="Proteomes" id="UP001151760"/>
    </source>
</evidence>
<accession>A0ABQ5HNY7</accession>
<gene>
    <name evidence="3" type="ORF">Tco_1070667</name>
</gene>
<sequence length="196" mass="23057">MFQTVLIRKEKYTSLALKARKVSSDEEESCSGSDEEYAMVVRDFKKFFRRRGKFVRQPHDDKKSFQKIKEEKKGKEDRRCFKCGDPKHFISDCPKHSFNDQKAFVGGCWSESGEEDESKRDEFCLMALDNNEVLSDTPYYSSSSLDSESLQNEYNKLCKICLRIINKKKYLKAKNELLINEACDLRKRLEQLERNT</sequence>
<dbReference type="InterPro" id="IPR001878">
    <property type="entry name" value="Znf_CCHC"/>
</dbReference>
<reference evidence="3" key="1">
    <citation type="journal article" date="2022" name="Int. J. Mol. Sci.">
        <title>Draft Genome of Tanacetum Coccineum: Genomic Comparison of Closely Related Tanacetum-Family Plants.</title>
        <authorList>
            <person name="Yamashiro T."/>
            <person name="Shiraishi A."/>
            <person name="Nakayama K."/>
            <person name="Satake H."/>
        </authorList>
    </citation>
    <scope>NUCLEOTIDE SEQUENCE</scope>
</reference>
<feature type="domain" description="CCHC-type" evidence="2">
    <location>
        <begin position="78"/>
        <end position="95"/>
    </location>
</feature>
<dbReference type="InterPro" id="IPR036875">
    <property type="entry name" value="Znf_CCHC_sf"/>
</dbReference>
<keyword evidence="1" id="KW-0863">Zinc-finger</keyword>
<dbReference type="SUPFAM" id="SSF57756">
    <property type="entry name" value="Retrovirus zinc finger-like domains"/>
    <property type="match status" value="1"/>
</dbReference>
<name>A0ABQ5HNY7_9ASTR</name>
<evidence type="ECO:0000256" key="1">
    <source>
        <dbReference type="PROSITE-ProRule" id="PRU00047"/>
    </source>
</evidence>
<keyword evidence="1" id="KW-0862">Zinc</keyword>
<evidence type="ECO:0000313" key="3">
    <source>
        <dbReference type="EMBL" id="GJT88950.1"/>
    </source>
</evidence>
<dbReference type="Gene3D" id="4.10.60.10">
    <property type="entry name" value="Zinc finger, CCHC-type"/>
    <property type="match status" value="1"/>
</dbReference>
<evidence type="ECO:0000259" key="2">
    <source>
        <dbReference type="PROSITE" id="PS50158"/>
    </source>
</evidence>
<dbReference type="Pfam" id="PF00098">
    <property type="entry name" value="zf-CCHC"/>
    <property type="match status" value="1"/>
</dbReference>
<reference evidence="3" key="2">
    <citation type="submission" date="2022-01" db="EMBL/GenBank/DDBJ databases">
        <authorList>
            <person name="Yamashiro T."/>
            <person name="Shiraishi A."/>
            <person name="Satake H."/>
            <person name="Nakayama K."/>
        </authorList>
    </citation>
    <scope>NUCLEOTIDE SEQUENCE</scope>
</reference>